<proteinExistence type="predicted"/>
<comment type="caution">
    <text evidence="2">The sequence shown here is derived from an EMBL/GenBank/DDBJ whole genome shotgun (WGS) entry which is preliminary data.</text>
</comment>
<dbReference type="PANTHER" id="PTHR34853">
    <property type="match status" value="1"/>
</dbReference>
<keyword evidence="3" id="KW-1185">Reference proteome</keyword>
<dbReference type="EMBL" id="JBIAMX010000016">
    <property type="protein sequence ID" value="MFF0545804.1"/>
    <property type="molecule type" value="Genomic_DNA"/>
</dbReference>
<dbReference type="PIRSF" id="PIRSF029171">
    <property type="entry name" value="Esterase_LipA"/>
    <property type="match status" value="1"/>
</dbReference>
<evidence type="ECO:0000313" key="2">
    <source>
        <dbReference type="EMBL" id="MFF0545804.1"/>
    </source>
</evidence>
<evidence type="ECO:0000256" key="1">
    <source>
        <dbReference type="SAM" id="SignalP"/>
    </source>
</evidence>
<sequence length="407" mass="42540">MYVRRVAALARRAGTAVGAGLLLAAAASGPVVAEPLYPAPDPDPFYAQPADLGAASPGQVLGLRRMPDLPMFPDTTVTVVRFRSTDSTGGPIAATTTVLQPAQHRRGGPLLSYQHIINALGAKCSVSHVLYTSDPDLQIREAPTWNVLLRQGWTMVLPDHLGPTFAYGAARLGGQVTLDSLRAVRSVADFDLADSPIGMAGYSGGGMATAWAAALAPDYAPELTIAGAAMGGVPMNLIAMLEGLGFGGHPAFGLAMAAGIGLEREYRDRFPIGDQLNARGLALRAAVADSCTNNILTEGAGKGIMDVASTTRMIDSPEARAVVEENSLELFPGVPATPIFEWHSGTDVLIPVDAITRTMRRWCEAGARVRSEAVISPDHLTAALIGLPGAVSWLDARMRGEAAPTNC</sequence>
<dbReference type="PANTHER" id="PTHR34853:SF1">
    <property type="entry name" value="LIPASE 5"/>
    <property type="match status" value="1"/>
</dbReference>
<gene>
    <name evidence="2" type="ORF">ACFYTF_23480</name>
</gene>
<name>A0ABW6PTW6_9NOCA</name>
<organism evidence="2 3">
    <name type="scientific">Nocardia thailandica</name>
    <dbReference type="NCBI Taxonomy" id="257275"/>
    <lineage>
        <taxon>Bacteria</taxon>
        <taxon>Bacillati</taxon>
        <taxon>Actinomycetota</taxon>
        <taxon>Actinomycetes</taxon>
        <taxon>Mycobacteriales</taxon>
        <taxon>Nocardiaceae</taxon>
        <taxon>Nocardia</taxon>
    </lineage>
</organism>
<feature type="signal peptide" evidence="1">
    <location>
        <begin position="1"/>
        <end position="33"/>
    </location>
</feature>
<dbReference type="RefSeq" id="WP_387702315.1">
    <property type="nucleotide sequence ID" value="NZ_JBIAMX010000016.1"/>
</dbReference>
<reference evidence="2 3" key="1">
    <citation type="submission" date="2024-10" db="EMBL/GenBank/DDBJ databases">
        <title>The Natural Products Discovery Center: Release of the First 8490 Sequenced Strains for Exploring Actinobacteria Biosynthetic Diversity.</title>
        <authorList>
            <person name="Kalkreuter E."/>
            <person name="Kautsar S.A."/>
            <person name="Yang D."/>
            <person name="Bader C.D."/>
            <person name="Teijaro C.N."/>
            <person name="Fluegel L."/>
            <person name="Davis C.M."/>
            <person name="Simpson J.R."/>
            <person name="Lauterbach L."/>
            <person name="Steele A.D."/>
            <person name="Gui C."/>
            <person name="Meng S."/>
            <person name="Li G."/>
            <person name="Viehrig K."/>
            <person name="Ye F."/>
            <person name="Su P."/>
            <person name="Kiefer A.F."/>
            <person name="Nichols A."/>
            <person name="Cepeda A.J."/>
            <person name="Yan W."/>
            <person name="Fan B."/>
            <person name="Jiang Y."/>
            <person name="Adhikari A."/>
            <person name="Zheng C.-J."/>
            <person name="Schuster L."/>
            <person name="Cowan T.M."/>
            <person name="Smanski M.J."/>
            <person name="Chevrette M.G."/>
            <person name="De Carvalho L.P.S."/>
            <person name="Shen B."/>
        </authorList>
    </citation>
    <scope>NUCLEOTIDE SEQUENCE [LARGE SCALE GENOMIC DNA]</scope>
    <source>
        <strain evidence="2 3">NPDC004045</strain>
    </source>
</reference>
<accession>A0ABW6PTW6</accession>
<feature type="chain" id="PRO_5046283383" evidence="1">
    <location>
        <begin position="34"/>
        <end position="407"/>
    </location>
</feature>
<dbReference type="SUPFAM" id="SSF53474">
    <property type="entry name" value="alpha/beta-Hydrolases"/>
    <property type="match status" value="1"/>
</dbReference>
<dbReference type="InterPro" id="IPR005152">
    <property type="entry name" value="Lipase_secreted"/>
</dbReference>
<protein>
    <submittedName>
        <fullName evidence="2">Lipase family protein</fullName>
    </submittedName>
</protein>
<dbReference type="InterPro" id="IPR029058">
    <property type="entry name" value="AB_hydrolase_fold"/>
</dbReference>
<keyword evidence="1" id="KW-0732">Signal</keyword>
<evidence type="ECO:0000313" key="3">
    <source>
        <dbReference type="Proteomes" id="UP001601444"/>
    </source>
</evidence>
<dbReference type="Pfam" id="PF03583">
    <property type="entry name" value="LIP"/>
    <property type="match status" value="1"/>
</dbReference>
<dbReference type="Gene3D" id="3.40.50.1820">
    <property type="entry name" value="alpha/beta hydrolase"/>
    <property type="match status" value="1"/>
</dbReference>
<dbReference type="Gene3D" id="1.10.260.130">
    <property type="match status" value="1"/>
</dbReference>
<dbReference type="Proteomes" id="UP001601444">
    <property type="component" value="Unassembled WGS sequence"/>
</dbReference>